<dbReference type="InterPro" id="IPR002524">
    <property type="entry name" value="Cation_efflux"/>
</dbReference>
<dbReference type="EMBL" id="VSSQ01010217">
    <property type="protein sequence ID" value="MPM43743.1"/>
    <property type="molecule type" value="Genomic_DNA"/>
</dbReference>
<feature type="transmembrane region" description="Helical" evidence="6">
    <location>
        <begin position="173"/>
        <end position="191"/>
    </location>
</feature>
<dbReference type="InterPro" id="IPR027469">
    <property type="entry name" value="Cation_efflux_TMD_sf"/>
</dbReference>
<dbReference type="SUPFAM" id="SSF117892">
    <property type="entry name" value="Band 7/SPFH domain"/>
    <property type="match status" value="1"/>
</dbReference>
<feature type="domain" description="Band 7" evidence="7">
    <location>
        <begin position="238"/>
        <end position="401"/>
    </location>
</feature>
<evidence type="ECO:0000256" key="2">
    <source>
        <dbReference type="ARBA" id="ARBA00006971"/>
    </source>
</evidence>
<comment type="subcellular location">
    <subcellularLocation>
        <location evidence="1">Membrane</location>
        <topology evidence="1">Multi-pass membrane protein</topology>
    </subcellularLocation>
</comment>
<dbReference type="NCBIfam" id="TIGR01933">
    <property type="entry name" value="hflK"/>
    <property type="match status" value="1"/>
</dbReference>
<dbReference type="PANTHER" id="PTHR42911:SF2">
    <property type="entry name" value="PROHIBITIN FAMILY PROTEIN"/>
    <property type="match status" value="1"/>
</dbReference>
<dbReference type="Gene3D" id="1.20.1510.10">
    <property type="entry name" value="Cation efflux protein transmembrane domain"/>
    <property type="match status" value="1"/>
</dbReference>
<dbReference type="AlphaFoldDB" id="A0A644ZYP2"/>
<keyword evidence="3 6" id="KW-0812">Transmembrane</keyword>
<organism evidence="8">
    <name type="scientific">bioreactor metagenome</name>
    <dbReference type="NCBI Taxonomy" id="1076179"/>
    <lineage>
        <taxon>unclassified sequences</taxon>
        <taxon>metagenomes</taxon>
        <taxon>ecological metagenomes</taxon>
    </lineage>
</organism>
<dbReference type="NCBIfam" id="TIGR01297">
    <property type="entry name" value="CDF"/>
    <property type="match status" value="1"/>
</dbReference>
<dbReference type="GO" id="GO:0008324">
    <property type="term" value="F:monoatomic cation transmembrane transporter activity"/>
    <property type="evidence" value="ECO:0007669"/>
    <property type="project" value="InterPro"/>
</dbReference>
<gene>
    <name evidence="8" type="ORF">SDC9_90420</name>
</gene>
<feature type="transmembrane region" description="Helical" evidence="6">
    <location>
        <begin position="45"/>
        <end position="62"/>
    </location>
</feature>
<feature type="transmembrane region" description="Helical" evidence="6">
    <location>
        <begin position="150"/>
        <end position="167"/>
    </location>
</feature>
<comment type="similarity">
    <text evidence="2">Belongs to the band 7/mec-2 family. HflK subfamily.</text>
</comment>
<dbReference type="PANTHER" id="PTHR42911">
    <property type="entry name" value="MODULATOR OF FTSH PROTEASE HFLC"/>
    <property type="match status" value="1"/>
</dbReference>
<dbReference type="Gene3D" id="3.30.479.30">
    <property type="entry name" value="Band 7 domain"/>
    <property type="match status" value="1"/>
</dbReference>
<dbReference type="SMART" id="SM00244">
    <property type="entry name" value="PHB"/>
    <property type="match status" value="1"/>
</dbReference>
<name>A0A644ZYP2_9ZZZZ</name>
<evidence type="ECO:0000256" key="1">
    <source>
        <dbReference type="ARBA" id="ARBA00004141"/>
    </source>
</evidence>
<dbReference type="InterPro" id="IPR001107">
    <property type="entry name" value="Band_7"/>
</dbReference>
<evidence type="ECO:0000256" key="4">
    <source>
        <dbReference type="ARBA" id="ARBA00022989"/>
    </source>
</evidence>
<dbReference type="InterPro" id="IPR036013">
    <property type="entry name" value="Band_7/SPFH_dom_sf"/>
</dbReference>
<feature type="transmembrane region" description="Helical" evidence="6">
    <location>
        <begin position="7"/>
        <end position="25"/>
    </location>
</feature>
<dbReference type="Pfam" id="PF01545">
    <property type="entry name" value="Cation_efflux"/>
    <property type="match status" value="1"/>
</dbReference>
<evidence type="ECO:0000256" key="3">
    <source>
        <dbReference type="ARBA" id="ARBA00022692"/>
    </source>
</evidence>
<dbReference type="InterPro" id="IPR058533">
    <property type="entry name" value="Cation_efflux_TM"/>
</dbReference>
<feature type="transmembrane region" description="Helical" evidence="6">
    <location>
        <begin position="223"/>
        <end position="243"/>
    </location>
</feature>
<keyword evidence="5 6" id="KW-0472">Membrane</keyword>
<protein>
    <recommendedName>
        <fullName evidence="7">Band 7 domain-containing protein</fullName>
    </recommendedName>
</protein>
<evidence type="ECO:0000256" key="6">
    <source>
        <dbReference type="SAM" id="Phobius"/>
    </source>
</evidence>
<keyword evidence="4 6" id="KW-1133">Transmembrane helix</keyword>
<feature type="transmembrane region" description="Helical" evidence="6">
    <location>
        <begin position="105"/>
        <end position="123"/>
    </location>
</feature>
<comment type="caution">
    <text evidence="8">The sequence shown here is derived from an EMBL/GenBank/DDBJ whole genome shotgun (WGS) entry which is preliminary data.</text>
</comment>
<evidence type="ECO:0000259" key="7">
    <source>
        <dbReference type="SMART" id="SM00244"/>
    </source>
</evidence>
<dbReference type="Pfam" id="PF01145">
    <property type="entry name" value="Band_7"/>
    <property type="match status" value="1"/>
</dbReference>
<proteinExistence type="inferred from homology"/>
<dbReference type="SUPFAM" id="SSF161111">
    <property type="entry name" value="Cation efflux protein transmembrane domain-like"/>
    <property type="match status" value="1"/>
</dbReference>
<accession>A0A644ZYP2</accession>
<evidence type="ECO:0000256" key="5">
    <source>
        <dbReference type="ARBA" id="ARBA00023136"/>
    </source>
</evidence>
<reference evidence="8" key="1">
    <citation type="submission" date="2019-08" db="EMBL/GenBank/DDBJ databases">
        <authorList>
            <person name="Kucharzyk K."/>
            <person name="Murdoch R.W."/>
            <person name="Higgins S."/>
            <person name="Loffler F."/>
        </authorList>
    </citation>
    <scope>NUCLEOTIDE SEQUENCE</scope>
</reference>
<dbReference type="GO" id="GO:0016020">
    <property type="term" value="C:membrane"/>
    <property type="evidence" value="ECO:0007669"/>
    <property type="project" value="UniProtKB-SubCell"/>
</dbReference>
<dbReference type="InterPro" id="IPR010201">
    <property type="entry name" value="HflK"/>
</dbReference>
<feature type="transmembrane region" description="Helical" evidence="6">
    <location>
        <begin position="74"/>
        <end position="93"/>
    </location>
</feature>
<sequence length="504" mass="55794">MGRKEKTIFITIIANIILIILRFFLANLSGSIGLAANAWHSFSDVFVSSVVFLGLLITRFGANKLKKIVGKTEHILAIFVSMFIFFMGFEILSDALNNDGTELKYVPFVATGAFVGVIINYFMARYKIYVGEQTGSQSLIADGYHSKMDMYCSIAVLVGLLGSLFGMSSLDKIAAIVAMVLLMIAGYEILISNLRMLLHPHEDISETEHFHHHHSNFHGSKKMYIGVGSILTVAYILSGIYIVNWDETGIVRRFGAVINANAAPGIHYRLPTPFEQVTLVKKDNIRKIDTGQQELLTGDTNLLNVNMSVHYKVDNVENYALNINNLDTLIRVGATTSIRNIVGRESIDYLLTEGKADVEKQAQILLQDVMNKNGTGVRIVGVQLVEVAPPESVKASFQDLASARQDRAIYINEAIAYKNTIIPQANAEAYTQIAIAEGYKDKKIKTAEGDAVMFAEKQSAYAESKGVTEFRMYMEAMDKILPNVQKILLGGNVKIDNAELWISK</sequence>
<evidence type="ECO:0000313" key="8">
    <source>
        <dbReference type="EMBL" id="MPM43743.1"/>
    </source>
</evidence>
<dbReference type="CDD" id="cd03404">
    <property type="entry name" value="SPFH_HflK"/>
    <property type="match status" value="1"/>
</dbReference>